<dbReference type="FunFam" id="3.40.50.300:FF:000033">
    <property type="entry name" value="26S protease regulatory subunit 6B"/>
    <property type="match status" value="1"/>
</dbReference>
<proteinExistence type="inferred from homology"/>
<dbReference type="InterPro" id="IPR050221">
    <property type="entry name" value="26S_Proteasome_ATPase"/>
</dbReference>
<evidence type="ECO:0000256" key="2">
    <source>
        <dbReference type="ARBA" id="ARBA00006914"/>
    </source>
</evidence>
<protein>
    <recommendedName>
        <fullName evidence="8">AAA+ ATPase domain-containing protein</fullName>
    </recommendedName>
</protein>
<dbReference type="Pfam" id="PF16450">
    <property type="entry name" value="Prot_ATP_ID_OB_C"/>
    <property type="match status" value="1"/>
</dbReference>
<organism evidence="9">
    <name type="scientific">Oryza brachyantha</name>
    <name type="common">malo sina</name>
    <dbReference type="NCBI Taxonomy" id="4533"/>
    <lineage>
        <taxon>Eukaryota</taxon>
        <taxon>Viridiplantae</taxon>
        <taxon>Streptophyta</taxon>
        <taxon>Embryophyta</taxon>
        <taxon>Tracheophyta</taxon>
        <taxon>Spermatophyta</taxon>
        <taxon>Magnoliopsida</taxon>
        <taxon>Liliopsida</taxon>
        <taxon>Poales</taxon>
        <taxon>Poaceae</taxon>
        <taxon>BOP clade</taxon>
        <taxon>Oryzoideae</taxon>
        <taxon>Oryzeae</taxon>
        <taxon>Oryzinae</taxon>
        <taxon>Oryza</taxon>
    </lineage>
</organism>
<dbReference type="PANTHER" id="PTHR23073">
    <property type="entry name" value="26S PROTEASOME REGULATORY SUBUNIT"/>
    <property type="match status" value="1"/>
</dbReference>
<dbReference type="eggNOG" id="KOG0727">
    <property type="taxonomic scope" value="Eukaryota"/>
</dbReference>
<evidence type="ECO:0000256" key="6">
    <source>
        <dbReference type="ARBA" id="ARBA00022942"/>
    </source>
</evidence>
<dbReference type="InterPro" id="IPR003960">
    <property type="entry name" value="ATPase_AAA_CS"/>
</dbReference>
<evidence type="ECO:0000313" key="9">
    <source>
        <dbReference type="EnsemblPlants" id="OB09G26150.1"/>
    </source>
</evidence>
<dbReference type="Gene3D" id="2.40.50.140">
    <property type="entry name" value="Nucleic acid-binding proteins"/>
    <property type="match status" value="1"/>
</dbReference>
<keyword evidence="4 7" id="KW-0547">Nucleotide-binding</keyword>
<dbReference type="Pfam" id="PF17862">
    <property type="entry name" value="AAA_lid_3"/>
    <property type="match status" value="1"/>
</dbReference>
<feature type="domain" description="AAA+ ATPase" evidence="8">
    <location>
        <begin position="218"/>
        <end position="359"/>
    </location>
</feature>
<dbReference type="EnsemblPlants" id="OB09G26150.1">
    <property type="protein sequence ID" value="OB09G26150.1"/>
    <property type="gene ID" value="OB09G26150"/>
</dbReference>
<evidence type="ECO:0000256" key="1">
    <source>
        <dbReference type="ARBA" id="ARBA00004496"/>
    </source>
</evidence>
<evidence type="ECO:0000259" key="8">
    <source>
        <dbReference type="SMART" id="SM00382"/>
    </source>
</evidence>
<comment type="subcellular location">
    <subcellularLocation>
        <location evidence="1">Cytoplasm</location>
    </subcellularLocation>
</comment>
<dbReference type="Pfam" id="PF00004">
    <property type="entry name" value="AAA"/>
    <property type="match status" value="1"/>
</dbReference>
<reference evidence="9" key="2">
    <citation type="submission" date="2013-04" db="UniProtKB">
        <authorList>
            <consortium name="EnsemblPlants"/>
        </authorList>
    </citation>
    <scope>IDENTIFICATION</scope>
</reference>
<comment type="similarity">
    <text evidence="2 7">Belongs to the AAA ATPase family.</text>
</comment>
<dbReference type="InterPro" id="IPR003959">
    <property type="entry name" value="ATPase_AAA_core"/>
</dbReference>
<dbReference type="InterPro" id="IPR012340">
    <property type="entry name" value="NA-bd_OB-fold"/>
</dbReference>
<dbReference type="STRING" id="4533.J3N036"/>
<dbReference type="SMART" id="SM00382">
    <property type="entry name" value="AAA"/>
    <property type="match status" value="1"/>
</dbReference>
<dbReference type="InterPro" id="IPR032501">
    <property type="entry name" value="Prot_ATP_ID_OB_2nd"/>
</dbReference>
<reference evidence="9" key="1">
    <citation type="journal article" date="2013" name="Nat. Commun.">
        <title>Whole-genome sequencing of Oryza brachyantha reveals mechanisms underlying Oryza genome evolution.</title>
        <authorList>
            <person name="Chen J."/>
            <person name="Huang Q."/>
            <person name="Gao D."/>
            <person name="Wang J."/>
            <person name="Lang Y."/>
            <person name="Liu T."/>
            <person name="Li B."/>
            <person name="Bai Z."/>
            <person name="Luis Goicoechea J."/>
            <person name="Liang C."/>
            <person name="Chen C."/>
            <person name="Zhang W."/>
            <person name="Sun S."/>
            <person name="Liao Y."/>
            <person name="Zhang X."/>
            <person name="Yang L."/>
            <person name="Song C."/>
            <person name="Wang M."/>
            <person name="Shi J."/>
            <person name="Liu G."/>
            <person name="Liu J."/>
            <person name="Zhou H."/>
            <person name="Zhou W."/>
            <person name="Yu Q."/>
            <person name="An N."/>
            <person name="Chen Y."/>
            <person name="Cai Q."/>
            <person name="Wang B."/>
            <person name="Liu B."/>
            <person name="Min J."/>
            <person name="Huang Y."/>
            <person name="Wu H."/>
            <person name="Li Z."/>
            <person name="Zhang Y."/>
            <person name="Yin Y."/>
            <person name="Song W."/>
            <person name="Jiang J."/>
            <person name="Jackson S.A."/>
            <person name="Wing R.A."/>
            <person name="Wang J."/>
            <person name="Chen M."/>
        </authorList>
    </citation>
    <scope>NUCLEOTIDE SEQUENCE [LARGE SCALE GENOMIC DNA]</scope>
    <source>
        <strain evidence="9">cv. IRGC 101232</strain>
    </source>
</reference>
<dbReference type="GO" id="GO:0000502">
    <property type="term" value="C:proteasome complex"/>
    <property type="evidence" value="ECO:0007669"/>
    <property type="project" value="UniProtKB-KW"/>
</dbReference>
<sequence>MGAACRRPAAVQQFDVGGDIKQPISAVEQEPISMLDLDLDQDVDLEEGEEDDELLEQLLLLEGKLDLVDQQQEDARLQICDLHRDLRRAEENLRRLRVTPLVAGQLVEFVDEHRAVVTLSGPHCEQRCVRVLSAFDRELLKPSENVTLHGESLALVGVLPPAAADVTAASSYLVADADRPDVTYDDIGGCEAQKQELREAVELPLTHPELFDAVGVDPPRGVLLHGPPGTGKTMLAKAVAHHTSAAFFRVNGAELAWYNGPAMVRAAMVRALFRLARHRAPAIIFIDEVDAIATARSEGGDAANRLVQRVLMELLIQMDGFDDSTNVRVIMATNRADDLDPALLRPGRVDRKIEFTAPKKKQERRLVLQACVAGMNLDGDVDLDAMAARRDELSPAEIAAVCREAGMQAVRDRRGTGTSEDFDKGYRTVVDTKPGDVASEFHFYN</sequence>
<dbReference type="InterPro" id="IPR003593">
    <property type="entry name" value="AAA+_ATPase"/>
</dbReference>
<dbReference type="InterPro" id="IPR027417">
    <property type="entry name" value="P-loop_NTPase"/>
</dbReference>
<keyword evidence="6" id="KW-0647">Proteasome</keyword>
<dbReference type="GO" id="GO:0016887">
    <property type="term" value="F:ATP hydrolysis activity"/>
    <property type="evidence" value="ECO:0007669"/>
    <property type="project" value="InterPro"/>
</dbReference>
<dbReference type="Gene3D" id="1.10.8.60">
    <property type="match status" value="1"/>
</dbReference>
<dbReference type="Gene3D" id="3.40.50.300">
    <property type="entry name" value="P-loop containing nucleotide triphosphate hydrolases"/>
    <property type="match status" value="1"/>
</dbReference>
<gene>
    <name evidence="9" type="primary">LOC102709110</name>
</gene>
<keyword evidence="5 7" id="KW-0067">ATP-binding</keyword>
<keyword evidence="10" id="KW-1185">Reference proteome</keyword>
<dbReference type="SUPFAM" id="SSF52540">
    <property type="entry name" value="P-loop containing nucleoside triphosphate hydrolases"/>
    <property type="match status" value="1"/>
</dbReference>
<evidence type="ECO:0000256" key="7">
    <source>
        <dbReference type="RuleBase" id="RU003651"/>
    </source>
</evidence>
<name>J3N036_ORYBR</name>
<evidence type="ECO:0000256" key="4">
    <source>
        <dbReference type="ARBA" id="ARBA00022741"/>
    </source>
</evidence>
<dbReference type="PROSITE" id="PS00674">
    <property type="entry name" value="AAA"/>
    <property type="match status" value="1"/>
</dbReference>
<keyword evidence="3" id="KW-0963">Cytoplasm</keyword>
<dbReference type="Proteomes" id="UP000006038">
    <property type="component" value="Chromosome 9"/>
</dbReference>
<dbReference type="GO" id="GO:0005524">
    <property type="term" value="F:ATP binding"/>
    <property type="evidence" value="ECO:0007669"/>
    <property type="project" value="UniProtKB-KW"/>
</dbReference>
<dbReference type="InterPro" id="IPR041569">
    <property type="entry name" value="AAA_lid_3"/>
</dbReference>
<evidence type="ECO:0000256" key="5">
    <source>
        <dbReference type="ARBA" id="ARBA00022840"/>
    </source>
</evidence>
<dbReference type="OMA" id="HEYQHKT"/>
<dbReference type="AlphaFoldDB" id="J3N036"/>
<dbReference type="HOGENOM" id="CLU_000688_2_0_1"/>
<dbReference type="Gramene" id="OB09G26150.1">
    <property type="protein sequence ID" value="OB09G26150.1"/>
    <property type="gene ID" value="OB09G26150"/>
</dbReference>
<dbReference type="GO" id="GO:0005737">
    <property type="term" value="C:cytoplasm"/>
    <property type="evidence" value="ECO:0007669"/>
    <property type="project" value="UniProtKB-SubCell"/>
</dbReference>
<evidence type="ECO:0000256" key="3">
    <source>
        <dbReference type="ARBA" id="ARBA00022490"/>
    </source>
</evidence>
<evidence type="ECO:0000313" key="10">
    <source>
        <dbReference type="Proteomes" id="UP000006038"/>
    </source>
</evidence>
<accession>J3N036</accession>